<reference evidence="3 4" key="1">
    <citation type="submission" date="2020-07" db="EMBL/GenBank/DDBJ databases">
        <authorList>
            <person name="Zhuang K."/>
            <person name="Ran Y."/>
        </authorList>
    </citation>
    <scope>NUCLEOTIDE SEQUENCE [LARGE SCALE GENOMIC DNA]</scope>
    <source>
        <strain evidence="3 4">WCH-YHL-001</strain>
    </source>
</reference>
<dbReference type="PANTHER" id="PTHR36113">
    <property type="entry name" value="LYASE, PUTATIVE-RELATED-RELATED"/>
    <property type="match status" value="1"/>
</dbReference>
<evidence type="ECO:0000256" key="1">
    <source>
        <dbReference type="ARBA" id="ARBA00022723"/>
    </source>
</evidence>
<dbReference type="RefSeq" id="WP_181579172.1">
    <property type="nucleotide sequence ID" value="NZ_CP059399.1"/>
</dbReference>
<dbReference type="GO" id="GO:0046872">
    <property type="term" value="F:metal ion binding"/>
    <property type="evidence" value="ECO:0007669"/>
    <property type="project" value="UniProtKB-KW"/>
</dbReference>
<keyword evidence="4" id="KW-1185">Reference proteome</keyword>
<accession>A0A7D6Z177</accession>
<protein>
    <submittedName>
        <fullName evidence="3">VOC family protein</fullName>
    </submittedName>
</protein>
<dbReference type="Proteomes" id="UP000515512">
    <property type="component" value="Chromosome"/>
</dbReference>
<proteinExistence type="predicted"/>
<dbReference type="AlphaFoldDB" id="A0A7D6Z177"/>
<dbReference type="InterPro" id="IPR037523">
    <property type="entry name" value="VOC_core"/>
</dbReference>
<dbReference type="InterPro" id="IPR051332">
    <property type="entry name" value="Fosfomycin_Res_Enzymes"/>
</dbReference>
<evidence type="ECO:0000313" key="4">
    <source>
        <dbReference type="Proteomes" id="UP000515512"/>
    </source>
</evidence>
<dbReference type="Gene3D" id="3.10.180.10">
    <property type="entry name" value="2,3-Dihydroxybiphenyl 1,2-Dioxygenase, domain 1"/>
    <property type="match status" value="1"/>
</dbReference>
<dbReference type="PANTHER" id="PTHR36113:SF6">
    <property type="entry name" value="FOSFOMYCIN RESISTANCE PROTEIN FOSX"/>
    <property type="match status" value="1"/>
</dbReference>
<feature type="domain" description="VOC" evidence="2">
    <location>
        <begin position="5"/>
        <end position="128"/>
    </location>
</feature>
<evidence type="ECO:0000259" key="2">
    <source>
        <dbReference type="PROSITE" id="PS51819"/>
    </source>
</evidence>
<gene>
    <name evidence="3" type="ORF">H0264_21335</name>
</gene>
<dbReference type="InterPro" id="IPR029068">
    <property type="entry name" value="Glyas_Bleomycin-R_OHBP_Dase"/>
</dbReference>
<name>A0A7D6Z177_9NOCA</name>
<keyword evidence="1" id="KW-0479">Metal-binding</keyword>
<dbReference type="NCBIfam" id="NF008551">
    <property type="entry name" value="PRK11478.1"/>
    <property type="match status" value="1"/>
</dbReference>
<dbReference type="PROSITE" id="PS51819">
    <property type="entry name" value="VOC"/>
    <property type="match status" value="1"/>
</dbReference>
<sequence length="128" mass="14171">MELERIHHVAIIASDYARSKAFYTEVLGLRVIAENYRAERRSYKLDLALPDGGQVELFSFPEPPPRPSRPEAAGLRHLAFVVADVAAALGELAARGVAVEEVRVDEFTGKRFGFFADPDGLPLELYEA</sequence>
<dbReference type="Pfam" id="PF00903">
    <property type="entry name" value="Glyoxalase"/>
    <property type="match status" value="1"/>
</dbReference>
<dbReference type="KEGG" id="nhu:H0264_21335"/>
<organism evidence="3 4">
    <name type="scientific">Nocardia huaxiensis</name>
    <dbReference type="NCBI Taxonomy" id="2755382"/>
    <lineage>
        <taxon>Bacteria</taxon>
        <taxon>Bacillati</taxon>
        <taxon>Actinomycetota</taxon>
        <taxon>Actinomycetes</taxon>
        <taxon>Mycobacteriales</taxon>
        <taxon>Nocardiaceae</taxon>
        <taxon>Nocardia</taxon>
    </lineage>
</organism>
<dbReference type="SUPFAM" id="SSF54593">
    <property type="entry name" value="Glyoxalase/Bleomycin resistance protein/Dihydroxybiphenyl dioxygenase"/>
    <property type="match status" value="1"/>
</dbReference>
<dbReference type="InterPro" id="IPR004360">
    <property type="entry name" value="Glyas_Fos-R_dOase_dom"/>
</dbReference>
<dbReference type="EMBL" id="CP059399">
    <property type="protein sequence ID" value="QLY27964.1"/>
    <property type="molecule type" value="Genomic_DNA"/>
</dbReference>
<evidence type="ECO:0000313" key="3">
    <source>
        <dbReference type="EMBL" id="QLY27964.1"/>
    </source>
</evidence>